<name>A0A7R9AC53_9CRUS</name>
<dbReference type="Gene3D" id="3.90.79.10">
    <property type="entry name" value="Nucleoside Triphosphate Pyrophosphohydrolase"/>
    <property type="match status" value="1"/>
</dbReference>
<keyword evidence="14" id="KW-0413">Isomerase</keyword>
<comment type="similarity">
    <text evidence="5">Belongs to the IPP isomerase type 1 family.</text>
</comment>
<evidence type="ECO:0000256" key="14">
    <source>
        <dbReference type="ARBA" id="ARBA00023235"/>
    </source>
</evidence>
<keyword evidence="9" id="KW-0753">Steroid metabolism</keyword>
<evidence type="ECO:0000256" key="10">
    <source>
        <dbReference type="ARBA" id="ARBA00022842"/>
    </source>
</evidence>
<feature type="domain" description="Nudix hydrolase" evidence="15">
    <location>
        <begin position="77"/>
        <end position="227"/>
    </location>
</feature>
<evidence type="ECO:0000256" key="7">
    <source>
        <dbReference type="ARBA" id="ARBA00022516"/>
    </source>
</evidence>
<organism evidence="16">
    <name type="scientific">Darwinula stevensoni</name>
    <dbReference type="NCBI Taxonomy" id="69355"/>
    <lineage>
        <taxon>Eukaryota</taxon>
        <taxon>Metazoa</taxon>
        <taxon>Ecdysozoa</taxon>
        <taxon>Arthropoda</taxon>
        <taxon>Crustacea</taxon>
        <taxon>Oligostraca</taxon>
        <taxon>Ostracoda</taxon>
        <taxon>Podocopa</taxon>
        <taxon>Podocopida</taxon>
        <taxon>Darwinulocopina</taxon>
        <taxon>Darwinuloidea</taxon>
        <taxon>Darwinulidae</taxon>
        <taxon>Darwinula</taxon>
    </lineage>
</organism>
<protein>
    <recommendedName>
        <fullName evidence="6">isopentenyl-diphosphate Delta-isomerase</fullName>
        <ecNumber evidence="6">5.3.3.2</ecNumber>
    </recommendedName>
</protein>
<evidence type="ECO:0000256" key="5">
    <source>
        <dbReference type="ARBA" id="ARBA00007579"/>
    </source>
</evidence>
<dbReference type="GO" id="GO:0050992">
    <property type="term" value="P:dimethylallyl diphosphate biosynthetic process"/>
    <property type="evidence" value="ECO:0007669"/>
    <property type="project" value="UniProtKB-UniPathway"/>
</dbReference>
<dbReference type="GO" id="GO:0004452">
    <property type="term" value="F:isopentenyl-diphosphate delta-isomerase activity"/>
    <property type="evidence" value="ECO:0007669"/>
    <property type="project" value="UniProtKB-EC"/>
</dbReference>
<evidence type="ECO:0000256" key="1">
    <source>
        <dbReference type="ARBA" id="ARBA00000374"/>
    </source>
</evidence>
<evidence type="ECO:0000256" key="8">
    <source>
        <dbReference type="ARBA" id="ARBA00022723"/>
    </source>
</evidence>
<accession>A0A7R9AC53</accession>
<keyword evidence="9" id="KW-0153">Cholesterol metabolism</keyword>
<comment type="cofactor">
    <cofactor evidence="2">
        <name>Mg(2+)</name>
        <dbReference type="ChEBI" id="CHEBI:18420"/>
    </cofactor>
</comment>
<evidence type="ECO:0000256" key="12">
    <source>
        <dbReference type="ARBA" id="ARBA00023098"/>
    </source>
</evidence>
<dbReference type="InterPro" id="IPR015797">
    <property type="entry name" value="NUDIX_hydrolase-like_dom_sf"/>
</dbReference>
<evidence type="ECO:0000313" key="17">
    <source>
        <dbReference type="Proteomes" id="UP000677054"/>
    </source>
</evidence>
<dbReference type="InterPro" id="IPR011876">
    <property type="entry name" value="IsopentenylPP_isomerase_typ1"/>
</dbReference>
<dbReference type="EC" id="5.3.3.2" evidence="6"/>
<evidence type="ECO:0000256" key="6">
    <source>
        <dbReference type="ARBA" id="ARBA00012057"/>
    </source>
</evidence>
<gene>
    <name evidence="16" type="ORF">DSTB1V02_LOCUS11236</name>
</gene>
<dbReference type="GO" id="GO:0005737">
    <property type="term" value="C:cytoplasm"/>
    <property type="evidence" value="ECO:0007669"/>
    <property type="project" value="TreeGrafter"/>
</dbReference>
<comment type="function">
    <text evidence="3">Catalyzes the 1,3-allylic rearrangement of the homoallylic substrate isopentenyl (IPP) to its highly electrophilic allylic isomer, dimethylallyl diphosphate (DMAPP).</text>
</comment>
<keyword evidence="10" id="KW-0460">Magnesium</keyword>
<keyword evidence="7" id="KW-0444">Lipid biosynthesis</keyword>
<evidence type="ECO:0000256" key="2">
    <source>
        <dbReference type="ARBA" id="ARBA00001946"/>
    </source>
</evidence>
<evidence type="ECO:0000256" key="4">
    <source>
        <dbReference type="ARBA" id="ARBA00004826"/>
    </source>
</evidence>
<dbReference type="PANTHER" id="PTHR10885:SF0">
    <property type="entry name" value="ISOPENTENYL-DIPHOSPHATE DELTA-ISOMERASE"/>
    <property type="match status" value="1"/>
</dbReference>
<dbReference type="AlphaFoldDB" id="A0A7R9AC53"/>
<dbReference type="PROSITE" id="PS51462">
    <property type="entry name" value="NUDIX"/>
    <property type="match status" value="1"/>
</dbReference>
<dbReference type="FunFam" id="3.90.79.10:FF:000012">
    <property type="entry name" value="Isopentenyl-diphosphate Delta-isomerase 1"/>
    <property type="match status" value="1"/>
</dbReference>
<dbReference type="GO" id="GO:0006695">
    <property type="term" value="P:cholesterol biosynthetic process"/>
    <property type="evidence" value="ECO:0007669"/>
    <property type="project" value="UniProtKB-KW"/>
</dbReference>
<dbReference type="CDD" id="cd02885">
    <property type="entry name" value="NUDIX_IPP_Isomerase"/>
    <property type="match status" value="1"/>
</dbReference>
<keyword evidence="12" id="KW-0443">Lipid metabolism</keyword>
<keyword evidence="13" id="KW-0414">Isoprene biosynthesis</keyword>
<proteinExistence type="inferred from homology"/>
<dbReference type="SUPFAM" id="SSF55811">
    <property type="entry name" value="Nudix"/>
    <property type="match status" value="1"/>
</dbReference>
<dbReference type="InterPro" id="IPR000086">
    <property type="entry name" value="NUDIX_hydrolase_dom"/>
</dbReference>
<keyword evidence="11" id="KW-0752">Steroid biosynthesis</keyword>
<evidence type="ECO:0000256" key="13">
    <source>
        <dbReference type="ARBA" id="ARBA00023229"/>
    </source>
</evidence>
<dbReference type="Pfam" id="PF00293">
    <property type="entry name" value="NUDIX"/>
    <property type="match status" value="1"/>
</dbReference>
<dbReference type="PANTHER" id="PTHR10885">
    <property type="entry name" value="ISOPENTENYL-DIPHOSPHATE DELTA-ISOMERASE"/>
    <property type="match status" value="1"/>
</dbReference>
<dbReference type="EMBL" id="LR903088">
    <property type="protein sequence ID" value="CAD7251470.1"/>
    <property type="molecule type" value="Genomic_DNA"/>
</dbReference>
<comment type="pathway">
    <text evidence="4">Isoprenoid biosynthesis; dimethylallyl diphosphate biosynthesis; dimethylallyl diphosphate from isopentenyl diphosphate: step 1/1.</text>
</comment>
<evidence type="ECO:0000256" key="9">
    <source>
        <dbReference type="ARBA" id="ARBA00022778"/>
    </source>
</evidence>
<dbReference type="EMBL" id="CAJPEV010003571">
    <property type="protein sequence ID" value="CAG0900049.1"/>
    <property type="molecule type" value="Genomic_DNA"/>
</dbReference>
<evidence type="ECO:0000256" key="11">
    <source>
        <dbReference type="ARBA" id="ARBA00022955"/>
    </source>
</evidence>
<reference evidence="16" key="1">
    <citation type="submission" date="2020-11" db="EMBL/GenBank/DDBJ databases">
        <authorList>
            <person name="Tran Van P."/>
        </authorList>
    </citation>
    <scope>NUCLEOTIDE SEQUENCE</scope>
</reference>
<sequence length="266" mass="31463">MRPGVKPLANLLQIGRQNSQALWNWLMRVPRLDERKIDPVQRLLLDDKCIVVDHKDFVIGTKTKRDCHYLGNNSITPLHRAFSVFLFNSKNELLLQQRSMCKVTFPGKYSNTCCSHPSYVYSELEEKNALGVKRAAQHRLQYELGISPKELTLDDLFYLTRFHYFAASNDHWAEHEIDYVFIARKDVTLHINPNEVQDYRYVSKEGMEEFLENCESRDISLTPWFHMILQRHLFDWWENLNDLSSFVEHDRIQELNFHTMIADGKT</sequence>
<comment type="catalytic activity">
    <reaction evidence="1">
        <text>isopentenyl diphosphate = dimethylallyl diphosphate</text>
        <dbReference type="Rhea" id="RHEA:23284"/>
        <dbReference type="ChEBI" id="CHEBI:57623"/>
        <dbReference type="ChEBI" id="CHEBI:128769"/>
        <dbReference type="EC" id="5.3.3.2"/>
    </reaction>
</comment>
<keyword evidence="9" id="KW-1207">Sterol metabolism</keyword>
<dbReference type="GO" id="GO:0009240">
    <property type="term" value="P:isopentenyl diphosphate biosynthetic process"/>
    <property type="evidence" value="ECO:0007669"/>
    <property type="project" value="TreeGrafter"/>
</dbReference>
<keyword evidence="9" id="KW-0152">Cholesterol biosynthesis</keyword>
<dbReference type="UniPathway" id="UPA00059">
    <property type="reaction ID" value="UER00104"/>
</dbReference>
<evidence type="ECO:0000256" key="3">
    <source>
        <dbReference type="ARBA" id="ARBA00003951"/>
    </source>
</evidence>
<evidence type="ECO:0000313" key="16">
    <source>
        <dbReference type="EMBL" id="CAD7251470.1"/>
    </source>
</evidence>
<keyword evidence="9" id="KW-0756">Sterol biosynthesis</keyword>
<dbReference type="GO" id="GO:0046872">
    <property type="term" value="F:metal ion binding"/>
    <property type="evidence" value="ECO:0007669"/>
    <property type="project" value="UniProtKB-KW"/>
</dbReference>
<keyword evidence="8" id="KW-0479">Metal-binding</keyword>
<dbReference type="NCBIfam" id="TIGR02150">
    <property type="entry name" value="IPP_isom_1"/>
    <property type="match status" value="1"/>
</dbReference>
<keyword evidence="17" id="KW-1185">Reference proteome</keyword>
<dbReference type="OrthoDB" id="510307at2759"/>
<dbReference type="Proteomes" id="UP000677054">
    <property type="component" value="Unassembled WGS sequence"/>
</dbReference>
<evidence type="ECO:0000259" key="15">
    <source>
        <dbReference type="PROSITE" id="PS51462"/>
    </source>
</evidence>